<evidence type="ECO:0000313" key="3">
    <source>
        <dbReference type="Proteomes" id="UP001341840"/>
    </source>
</evidence>
<keyword evidence="3" id="KW-1185">Reference proteome</keyword>
<organism evidence="2 3">
    <name type="scientific">Stylosanthes scabra</name>
    <dbReference type="NCBI Taxonomy" id="79078"/>
    <lineage>
        <taxon>Eukaryota</taxon>
        <taxon>Viridiplantae</taxon>
        <taxon>Streptophyta</taxon>
        <taxon>Embryophyta</taxon>
        <taxon>Tracheophyta</taxon>
        <taxon>Spermatophyta</taxon>
        <taxon>Magnoliopsida</taxon>
        <taxon>eudicotyledons</taxon>
        <taxon>Gunneridae</taxon>
        <taxon>Pentapetalae</taxon>
        <taxon>rosids</taxon>
        <taxon>fabids</taxon>
        <taxon>Fabales</taxon>
        <taxon>Fabaceae</taxon>
        <taxon>Papilionoideae</taxon>
        <taxon>50 kb inversion clade</taxon>
        <taxon>dalbergioids sensu lato</taxon>
        <taxon>Dalbergieae</taxon>
        <taxon>Pterocarpus clade</taxon>
        <taxon>Stylosanthes</taxon>
    </lineage>
</organism>
<gene>
    <name evidence="2" type="ORF">PIB30_055290</name>
</gene>
<dbReference type="Proteomes" id="UP001341840">
    <property type="component" value="Unassembled WGS sequence"/>
</dbReference>
<sequence>MRNTDQRKKLQGSAIVKPFTCLCSPENVSPVAGTHRPCCYRRFSRYWYYISRRKNVVLTGIRCGVTITRRQELTVGALETSGRYRYSDLRSSSDHGVHGSVSVEDAFIAELKRLQEERLAIIEAEGPEPPDRRRRDPDDDDTTSGPPNLREQVTLLNKEISQQAEAHAQRVVTVEAICAEKVRTLESTVMTQSQKVFELRKAYSDMYSFLT</sequence>
<protein>
    <submittedName>
        <fullName evidence="2">Uncharacterized protein</fullName>
    </submittedName>
</protein>
<comment type="caution">
    <text evidence="2">The sequence shown here is derived from an EMBL/GenBank/DDBJ whole genome shotgun (WGS) entry which is preliminary data.</text>
</comment>
<name>A0ABU6WLU0_9FABA</name>
<evidence type="ECO:0000256" key="1">
    <source>
        <dbReference type="SAM" id="MobiDB-lite"/>
    </source>
</evidence>
<accession>A0ABU6WLU0</accession>
<proteinExistence type="predicted"/>
<dbReference type="EMBL" id="JASCZI010181672">
    <property type="protein sequence ID" value="MED6185258.1"/>
    <property type="molecule type" value="Genomic_DNA"/>
</dbReference>
<evidence type="ECO:0000313" key="2">
    <source>
        <dbReference type="EMBL" id="MED6185258.1"/>
    </source>
</evidence>
<reference evidence="2 3" key="1">
    <citation type="journal article" date="2023" name="Plants (Basel)">
        <title>Bridging the Gap: Combining Genomics and Transcriptomics Approaches to Understand Stylosanthes scabra, an Orphan Legume from the Brazilian Caatinga.</title>
        <authorList>
            <person name="Ferreira-Neto J.R.C."/>
            <person name="da Silva M.D."/>
            <person name="Binneck E."/>
            <person name="de Melo N.F."/>
            <person name="da Silva R.H."/>
            <person name="de Melo A.L.T.M."/>
            <person name="Pandolfi V."/>
            <person name="Bustamante F.O."/>
            <person name="Brasileiro-Vidal A.C."/>
            <person name="Benko-Iseppon A.M."/>
        </authorList>
    </citation>
    <scope>NUCLEOTIDE SEQUENCE [LARGE SCALE GENOMIC DNA]</scope>
    <source>
        <tissue evidence="2">Leaves</tissue>
    </source>
</reference>
<feature type="region of interest" description="Disordered" evidence="1">
    <location>
        <begin position="122"/>
        <end position="150"/>
    </location>
</feature>